<organism evidence="2 3">
    <name type="scientific">Paraphaeosphaeria sporulosa</name>
    <dbReference type="NCBI Taxonomy" id="1460663"/>
    <lineage>
        <taxon>Eukaryota</taxon>
        <taxon>Fungi</taxon>
        <taxon>Dikarya</taxon>
        <taxon>Ascomycota</taxon>
        <taxon>Pezizomycotina</taxon>
        <taxon>Dothideomycetes</taxon>
        <taxon>Pleosporomycetidae</taxon>
        <taxon>Pleosporales</taxon>
        <taxon>Massarineae</taxon>
        <taxon>Didymosphaeriaceae</taxon>
        <taxon>Paraphaeosphaeria</taxon>
    </lineage>
</organism>
<feature type="region of interest" description="Disordered" evidence="1">
    <location>
        <begin position="1"/>
        <end position="32"/>
    </location>
</feature>
<name>A0A177CNL1_9PLEO</name>
<protein>
    <submittedName>
        <fullName evidence="2">Uncharacterized protein</fullName>
    </submittedName>
</protein>
<feature type="compositionally biased region" description="Low complexity" evidence="1">
    <location>
        <begin position="11"/>
        <end position="20"/>
    </location>
</feature>
<sequence>MSTVQREASGRGRPSSSSSARDGERRRRVKMGHLAPTNWRGWRRAGYATQCCACASASAVHPKSGSPSPGLLRESSLAAGELIPRRRSESGRSTRRGRPIKTKRNGDKPCHLREEAGALLWGASKQPSSQMAMRMGELARLARRPLLLSDTLAGCGRRDSLRSANAARAGLAVGVCTAAKPGTAGPWRPVPCACPRAVLPISAPRRRGRLSLPQQRAPRCRAPAQAAGFSTTPSLLASFARQSRAPHSPSLPFALLRCSCVPYGRLHSLSRPGVRSF</sequence>
<dbReference type="Proteomes" id="UP000077069">
    <property type="component" value="Unassembled WGS sequence"/>
</dbReference>
<feature type="compositionally biased region" description="Basic residues" evidence="1">
    <location>
        <begin position="93"/>
        <end position="103"/>
    </location>
</feature>
<dbReference type="EMBL" id="KV441550">
    <property type="protein sequence ID" value="OAG09103.1"/>
    <property type="molecule type" value="Genomic_DNA"/>
</dbReference>
<feature type="compositionally biased region" description="Basic and acidic residues" evidence="1">
    <location>
        <begin position="83"/>
        <end position="92"/>
    </location>
</feature>
<dbReference type="GeneID" id="28770344"/>
<evidence type="ECO:0000256" key="1">
    <source>
        <dbReference type="SAM" id="MobiDB-lite"/>
    </source>
</evidence>
<reference evidence="2 3" key="1">
    <citation type="submission" date="2016-05" db="EMBL/GenBank/DDBJ databases">
        <title>Comparative analysis of secretome profiles of manganese(II)-oxidizing ascomycete fungi.</title>
        <authorList>
            <consortium name="DOE Joint Genome Institute"/>
            <person name="Zeiner C.A."/>
            <person name="Purvine S.O."/>
            <person name="Zink E.M."/>
            <person name="Wu S."/>
            <person name="Pasa-Tolic L."/>
            <person name="Chaput D.L."/>
            <person name="Haridas S."/>
            <person name="Grigoriev I.V."/>
            <person name="Santelli C.M."/>
            <person name="Hansel C.M."/>
        </authorList>
    </citation>
    <scope>NUCLEOTIDE SEQUENCE [LARGE SCALE GENOMIC DNA]</scope>
    <source>
        <strain evidence="2 3">AP3s5-JAC2a</strain>
    </source>
</reference>
<evidence type="ECO:0000313" key="3">
    <source>
        <dbReference type="Proteomes" id="UP000077069"/>
    </source>
</evidence>
<keyword evidence="3" id="KW-1185">Reference proteome</keyword>
<gene>
    <name evidence="2" type="ORF">CC84DRAFT_606558</name>
</gene>
<evidence type="ECO:0000313" key="2">
    <source>
        <dbReference type="EMBL" id="OAG09103.1"/>
    </source>
</evidence>
<dbReference type="AlphaFoldDB" id="A0A177CNL1"/>
<feature type="region of interest" description="Disordered" evidence="1">
    <location>
        <begin position="59"/>
        <end position="109"/>
    </location>
</feature>
<proteinExistence type="predicted"/>
<dbReference type="RefSeq" id="XP_018039468.1">
    <property type="nucleotide sequence ID" value="XM_018186858.1"/>
</dbReference>
<accession>A0A177CNL1</accession>
<dbReference type="InParanoid" id="A0A177CNL1"/>